<comment type="caution">
    <text evidence="2">The sequence shown here is derived from an EMBL/GenBank/DDBJ whole genome shotgun (WGS) entry which is preliminary data.</text>
</comment>
<dbReference type="RefSeq" id="WP_351975065.1">
    <property type="nucleotide sequence ID" value="NZ_JBEPBX010000003.1"/>
</dbReference>
<evidence type="ECO:0000256" key="1">
    <source>
        <dbReference type="SAM" id="Phobius"/>
    </source>
</evidence>
<keyword evidence="1" id="KW-0472">Membrane</keyword>
<dbReference type="Proteomes" id="UP001445472">
    <property type="component" value="Unassembled WGS sequence"/>
</dbReference>
<keyword evidence="1" id="KW-0812">Transmembrane</keyword>
<organism evidence="2 3">
    <name type="scientific">Streptomyces xantholiticus</name>
    <dbReference type="NCBI Taxonomy" id="68285"/>
    <lineage>
        <taxon>Bacteria</taxon>
        <taxon>Bacillati</taxon>
        <taxon>Actinomycetota</taxon>
        <taxon>Actinomycetes</taxon>
        <taxon>Kitasatosporales</taxon>
        <taxon>Streptomycetaceae</taxon>
        <taxon>Streptomyces</taxon>
    </lineage>
</organism>
<feature type="transmembrane region" description="Helical" evidence="1">
    <location>
        <begin position="20"/>
        <end position="42"/>
    </location>
</feature>
<gene>
    <name evidence="2" type="ORF">ABT276_04695</name>
</gene>
<dbReference type="EMBL" id="JBEPBX010000003">
    <property type="protein sequence ID" value="MER6612681.1"/>
    <property type="molecule type" value="Genomic_DNA"/>
</dbReference>
<reference evidence="2 3" key="1">
    <citation type="submission" date="2024-06" db="EMBL/GenBank/DDBJ databases">
        <title>The Natural Products Discovery Center: Release of the First 8490 Sequenced Strains for Exploring Actinobacteria Biosynthetic Diversity.</title>
        <authorList>
            <person name="Kalkreuter E."/>
            <person name="Kautsar S.A."/>
            <person name="Yang D."/>
            <person name="Bader C.D."/>
            <person name="Teijaro C.N."/>
            <person name="Fluegel L."/>
            <person name="Davis C.M."/>
            <person name="Simpson J.R."/>
            <person name="Lauterbach L."/>
            <person name="Steele A.D."/>
            <person name="Gui C."/>
            <person name="Meng S."/>
            <person name="Li G."/>
            <person name="Viehrig K."/>
            <person name="Ye F."/>
            <person name="Su P."/>
            <person name="Kiefer A.F."/>
            <person name="Nichols A."/>
            <person name="Cepeda A.J."/>
            <person name="Yan W."/>
            <person name="Fan B."/>
            <person name="Jiang Y."/>
            <person name="Adhikari A."/>
            <person name="Zheng C.-J."/>
            <person name="Schuster L."/>
            <person name="Cowan T.M."/>
            <person name="Smanski M.J."/>
            <person name="Chevrette M.G."/>
            <person name="De Carvalho L.P.S."/>
            <person name="Shen B."/>
        </authorList>
    </citation>
    <scope>NUCLEOTIDE SEQUENCE [LARGE SCALE GENOMIC DNA]</scope>
    <source>
        <strain evidence="2 3">NPDC000837</strain>
    </source>
</reference>
<sequence length="57" mass="6277">MDDTVVYQAVAARRMQWDALLWQVPALSLTAQAFLFTITLGLEVAGTRVPLLPFSPS</sequence>
<evidence type="ECO:0000313" key="3">
    <source>
        <dbReference type="Proteomes" id="UP001445472"/>
    </source>
</evidence>
<keyword evidence="1" id="KW-1133">Transmembrane helix</keyword>
<name>A0ABV1UPD4_9ACTN</name>
<protein>
    <submittedName>
        <fullName evidence="2">Uncharacterized protein</fullName>
    </submittedName>
</protein>
<evidence type="ECO:0000313" key="2">
    <source>
        <dbReference type="EMBL" id="MER6612681.1"/>
    </source>
</evidence>
<keyword evidence="3" id="KW-1185">Reference proteome</keyword>
<proteinExistence type="predicted"/>
<accession>A0ABV1UPD4</accession>